<gene>
    <name evidence="1" type="ORF">CPELLU_LOCUS14266</name>
</gene>
<dbReference type="Proteomes" id="UP000789759">
    <property type="component" value="Unassembled WGS sequence"/>
</dbReference>
<evidence type="ECO:0000313" key="1">
    <source>
        <dbReference type="EMBL" id="CAG8744215.1"/>
    </source>
</evidence>
<accession>A0A9N9IQD8</accession>
<keyword evidence="2" id="KW-1185">Reference proteome</keyword>
<dbReference type="OrthoDB" id="107110at2759"/>
<protein>
    <submittedName>
        <fullName evidence="1">25005_t:CDS:1</fullName>
    </submittedName>
</protein>
<evidence type="ECO:0000313" key="2">
    <source>
        <dbReference type="Proteomes" id="UP000789759"/>
    </source>
</evidence>
<dbReference type="AlphaFoldDB" id="A0A9N9IQD8"/>
<organism evidence="1 2">
    <name type="scientific">Cetraspora pellucida</name>
    <dbReference type="NCBI Taxonomy" id="1433469"/>
    <lineage>
        <taxon>Eukaryota</taxon>
        <taxon>Fungi</taxon>
        <taxon>Fungi incertae sedis</taxon>
        <taxon>Mucoromycota</taxon>
        <taxon>Glomeromycotina</taxon>
        <taxon>Glomeromycetes</taxon>
        <taxon>Diversisporales</taxon>
        <taxon>Gigasporaceae</taxon>
        <taxon>Cetraspora</taxon>
    </lineage>
</organism>
<comment type="caution">
    <text evidence="1">The sequence shown here is derived from an EMBL/GenBank/DDBJ whole genome shotgun (WGS) entry which is preliminary data.</text>
</comment>
<reference evidence="1" key="1">
    <citation type="submission" date="2021-06" db="EMBL/GenBank/DDBJ databases">
        <authorList>
            <person name="Kallberg Y."/>
            <person name="Tangrot J."/>
            <person name="Rosling A."/>
        </authorList>
    </citation>
    <scope>NUCLEOTIDE SEQUENCE</scope>
    <source>
        <strain evidence="1">FL966</strain>
    </source>
</reference>
<dbReference type="PANTHER" id="PTHR33266">
    <property type="entry name" value="CHROMOSOME 15, WHOLE GENOME SHOTGUN SEQUENCE"/>
    <property type="match status" value="1"/>
</dbReference>
<name>A0A9N9IQD8_9GLOM</name>
<dbReference type="EMBL" id="CAJVQA010016631">
    <property type="protein sequence ID" value="CAG8744215.1"/>
    <property type="molecule type" value="Genomic_DNA"/>
</dbReference>
<proteinExistence type="predicted"/>
<dbReference type="PANTHER" id="PTHR33266:SF1">
    <property type="entry name" value="F-BOX DOMAIN-CONTAINING PROTEIN"/>
    <property type="match status" value="1"/>
</dbReference>
<sequence length="554" mass="63114">MIKGYYALYTTLVQASGTEKFKLLINVAKKIITVYCCLRDFKSSGYPSRLDIANILIRDFMNEQEAIATYLAYICACFQKMQEFDRDFKEWIDWHTNKNSQEKFWSLVKYLFAFNKAHTLVGKKVETGIFAVFTDIHSNILNCSPALTSIHLKELCSMEAMTLKESEDPQHFFQYRKPLWSALLMPSSDTKGMESECIIKLAIDKLLGPHLCVEIMPQSEYASNLIANNICLCIKVLENCKYIVIAMPSKSVLVEASAQIMNDPHIRLTELINKLSKALKKGIVEDEFLKLLLVDNVYKKIKNHLEETRKDLGDALIHSTLDEKFNDNRISYILIQIKNHTTNNKGYGYLKSATTCLQLLDCNYLTATTCAKSELANVLSKFTETPNMTSCKCKIAEVLEDYKIDTKETGKKFVKKIRLKNKKVLSALSTKIKAFREHFQTSLGLFGLSSNIYNCLVQSTPVSTASLSAKVSDLTNSLKHLLSAWVDPVIREGQETMKIVKCLTSKLEVENSKLRQIINKKSDLEAENFKCKVKNVKFKAEVVKLRHNIEETKL</sequence>